<dbReference type="InterPro" id="IPR036259">
    <property type="entry name" value="MFS_trans_sf"/>
</dbReference>
<dbReference type="Pfam" id="PF07690">
    <property type="entry name" value="MFS_1"/>
    <property type="match status" value="1"/>
</dbReference>
<dbReference type="InterPro" id="IPR011701">
    <property type="entry name" value="MFS"/>
</dbReference>
<evidence type="ECO:0000313" key="9">
    <source>
        <dbReference type="EMBL" id="KNB19155.1"/>
    </source>
</evidence>
<dbReference type="RefSeq" id="XP_018257200.1">
    <property type="nucleotide sequence ID" value="XM_018396609.1"/>
</dbReference>
<dbReference type="InterPro" id="IPR020846">
    <property type="entry name" value="MFS_dom"/>
</dbReference>
<organism evidence="9 10">
    <name type="scientific">Fusarium oxysporum f. sp. lycopersici (strain 4287 / CBS 123668 / FGSC 9935 / NRRL 34936)</name>
    <name type="common">Fusarium vascular wilt of tomato</name>
    <dbReference type="NCBI Taxonomy" id="426428"/>
    <lineage>
        <taxon>Eukaryota</taxon>
        <taxon>Fungi</taxon>
        <taxon>Dikarya</taxon>
        <taxon>Ascomycota</taxon>
        <taxon>Pezizomycotina</taxon>
        <taxon>Sordariomycetes</taxon>
        <taxon>Hypocreomycetidae</taxon>
        <taxon>Hypocreales</taxon>
        <taxon>Nectriaceae</taxon>
        <taxon>Fusarium</taxon>
        <taxon>Fusarium oxysporum species complex</taxon>
    </lineage>
</organism>
<evidence type="ECO:0000313" key="10">
    <source>
        <dbReference type="Proteomes" id="UP000009097"/>
    </source>
</evidence>
<dbReference type="Proteomes" id="UP000009097">
    <property type="component" value="Unassembled WGS sequence"/>
</dbReference>
<dbReference type="Gene3D" id="1.20.1250.20">
    <property type="entry name" value="MFS general substrate transporter like domains"/>
    <property type="match status" value="1"/>
</dbReference>
<evidence type="ECO:0000256" key="4">
    <source>
        <dbReference type="ARBA" id="ARBA00023136"/>
    </source>
</evidence>
<dbReference type="PANTHER" id="PTHR42718">
    <property type="entry name" value="MAJOR FACILITATOR SUPERFAMILY MULTIDRUG TRANSPORTER MFSC"/>
    <property type="match status" value="1"/>
</dbReference>
<proteinExistence type="predicted"/>
<dbReference type="VEuPathDB" id="FungiDB:FOXG_16581"/>
<keyword evidence="2 7" id="KW-0812">Transmembrane</keyword>
<evidence type="ECO:0000256" key="7">
    <source>
        <dbReference type="SAM" id="Phobius"/>
    </source>
</evidence>
<reference evidence="9" key="1">
    <citation type="submission" date="2007-04" db="EMBL/GenBank/DDBJ databases">
        <authorList>
            <consortium name="The Broad Institute Genome Sequencing Platform"/>
            <person name="Birren B."/>
            <person name="Lander E."/>
            <person name="Galagan J."/>
            <person name="Nusbaum C."/>
            <person name="Devon K."/>
            <person name="Ma L.-J."/>
            <person name="Jaffe D."/>
            <person name="Butler J."/>
            <person name="Alvarez P."/>
            <person name="Gnerre S."/>
            <person name="Grabherr M."/>
            <person name="Kleber M."/>
            <person name="Mauceli E."/>
            <person name="Brockman W."/>
            <person name="MacCallum I.A."/>
            <person name="Young S."/>
            <person name="LaButti K."/>
            <person name="DeCaprio D."/>
            <person name="Crawford M."/>
            <person name="Koehrsen M."/>
            <person name="Engels R."/>
            <person name="Montgomery P."/>
            <person name="Pearson M."/>
            <person name="Howarth C."/>
            <person name="Larson L."/>
            <person name="White J."/>
            <person name="O'Leary S."/>
            <person name="Kodira C."/>
            <person name="Zeng Q."/>
            <person name="Yandava C."/>
            <person name="Alvarado L."/>
            <person name="Kistler C."/>
            <person name="Shim W.-B."/>
            <person name="Kang S."/>
            <person name="Woloshuk C."/>
        </authorList>
    </citation>
    <scope>NUCLEOTIDE SEQUENCE</scope>
    <source>
        <strain evidence="9">4287</strain>
    </source>
</reference>
<evidence type="ECO:0000256" key="6">
    <source>
        <dbReference type="SAM" id="MobiDB-lite"/>
    </source>
</evidence>
<feature type="transmembrane region" description="Helical" evidence="7">
    <location>
        <begin position="302"/>
        <end position="321"/>
    </location>
</feature>
<feature type="transmembrane region" description="Helical" evidence="7">
    <location>
        <begin position="272"/>
        <end position="290"/>
    </location>
</feature>
<dbReference type="Gene3D" id="1.20.1720.10">
    <property type="entry name" value="Multidrug resistance protein D"/>
    <property type="match status" value="1"/>
</dbReference>
<comment type="subcellular location">
    <subcellularLocation>
        <location evidence="1">Membrane</location>
        <topology evidence="1">Multi-pass membrane protein</topology>
    </subcellularLocation>
</comment>
<sequence length="564" mass="60938">MTEPSTTTKPHDANFSAFIQDRSLYFWEAFNMATTHTTLQAPFETISLASRSQNEDPPETRRAGRVFEADPAFTTSPASRRLIISLLVCANTIQFMSNCVTIAGGLALSKDLGRESGPGKANWMVASYPLTQGAFVLVTGRLGAIYGHSQLTLLGCAIFTLFSLINAFTKAYDSFIAMRALTGVGGGVFMPNAVSIITTMVPPGRSRNVVLGFFAASPPLGGMIGALIAGVFIDNVNWMWLFVLIAGIAAFNLAWLAYLMPKETPVDKGGHIDIPGIILGLGSLLLFNVVCNQAPSAGWNAPYEIALLVLSVVMFLAFLLWEKRYAKDPIMPLSVFQAPTFTALVFVVLLSYMAFGIGLWYSTSWQYLLRGVSVTRIGIHWVPFGLSSVLAVFIAAWLIPRVAAQWIMAIGVTVTLVGNILLATMPVQQTYWAQVFPAMVLYGFCPDLVYVAAQVIASNSVSRRQQGVASSLIGTLNLYGNSLGQGFAGTIETEIGTNNNDEVRGYRAALYFAAGLALLGLALDILFVRVPKDQREGWDDPSDSGEQELNGMTTAIEGRASLRT</sequence>
<evidence type="ECO:0000256" key="1">
    <source>
        <dbReference type="ARBA" id="ARBA00004141"/>
    </source>
</evidence>
<dbReference type="SUPFAM" id="SSF103473">
    <property type="entry name" value="MFS general substrate transporter"/>
    <property type="match status" value="1"/>
</dbReference>
<feature type="transmembrane region" description="Helical" evidence="7">
    <location>
        <begin position="508"/>
        <end position="528"/>
    </location>
</feature>
<dbReference type="GO" id="GO:0022857">
    <property type="term" value="F:transmembrane transporter activity"/>
    <property type="evidence" value="ECO:0007669"/>
    <property type="project" value="InterPro"/>
</dbReference>
<dbReference type="PANTHER" id="PTHR42718:SF41">
    <property type="entry name" value="MFS TRANSPORTER OF UNKOWN SPECIFICITY (AFU_ORTHOLOGUE AFUA_5G09940)-RELATED"/>
    <property type="match status" value="1"/>
</dbReference>
<feature type="transmembrane region" description="Helical" evidence="7">
    <location>
        <begin position="239"/>
        <end position="260"/>
    </location>
</feature>
<keyword evidence="4 7" id="KW-0472">Membrane</keyword>
<evidence type="ECO:0000259" key="8">
    <source>
        <dbReference type="PROSITE" id="PS50850"/>
    </source>
</evidence>
<dbReference type="AlphaFoldDB" id="A0A0J9W908"/>
<feature type="transmembrane region" description="Helical" evidence="7">
    <location>
        <begin position="209"/>
        <end position="233"/>
    </location>
</feature>
<keyword evidence="3 7" id="KW-1133">Transmembrane helix</keyword>
<accession>A0A0J9W908</accession>
<dbReference type="KEGG" id="fox:FOXG_16581"/>
<reference evidence="9" key="2">
    <citation type="journal article" date="2010" name="Nature">
        <title>Comparative genomics reveals mobile pathogenicity chromosomes in Fusarium.</title>
        <authorList>
            <person name="Ma L.J."/>
            <person name="van der Does H.C."/>
            <person name="Borkovich K.A."/>
            <person name="Coleman J.J."/>
            <person name="Daboussi M.J."/>
            <person name="Di Pietro A."/>
            <person name="Dufresne M."/>
            <person name="Freitag M."/>
            <person name="Grabherr M."/>
            <person name="Henrissat B."/>
            <person name="Houterman P.M."/>
            <person name="Kang S."/>
            <person name="Shim W.B."/>
            <person name="Woloshuk C."/>
            <person name="Xie X."/>
            <person name="Xu J.R."/>
            <person name="Antoniw J."/>
            <person name="Baker S.E."/>
            <person name="Bluhm B.H."/>
            <person name="Breakspear A."/>
            <person name="Brown D.W."/>
            <person name="Butchko R.A."/>
            <person name="Chapman S."/>
            <person name="Coulson R."/>
            <person name="Coutinho P.M."/>
            <person name="Danchin E.G."/>
            <person name="Diener A."/>
            <person name="Gale L.R."/>
            <person name="Gardiner D.M."/>
            <person name="Goff S."/>
            <person name="Hammond-Kosack K.E."/>
            <person name="Hilburn K."/>
            <person name="Hua-Van A."/>
            <person name="Jonkers W."/>
            <person name="Kazan K."/>
            <person name="Kodira C.D."/>
            <person name="Koehrsen M."/>
            <person name="Kumar L."/>
            <person name="Lee Y.H."/>
            <person name="Li L."/>
            <person name="Manners J.M."/>
            <person name="Miranda-Saavedra D."/>
            <person name="Mukherjee M."/>
            <person name="Park G."/>
            <person name="Park J."/>
            <person name="Park S.Y."/>
            <person name="Proctor R.H."/>
            <person name="Regev A."/>
            <person name="Ruiz-Roldan M.C."/>
            <person name="Sain D."/>
            <person name="Sakthikumar S."/>
            <person name="Sykes S."/>
            <person name="Schwartz D.C."/>
            <person name="Turgeon B.G."/>
            <person name="Wapinski I."/>
            <person name="Yoder O."/>
            <person name="Young S."/>
            <person name="Zeng Q."/>
            <person name="Zhou S."/>
            <person name="Galagan J."/>
            <person name="Cuomo C.A."/>
            <person name="Kistler H.C."/>
            <person name="Rep M."/>
        </authorList>
    </citation>
    <scope>NUCLEOTIDE SEQUENCE [LARGE SCALE GENOMIC DNA]</scope>
    <source>
        <strain evidence="9">4287</strain>
    </source>
</reference>
<feature type="transmembrane region" description="Helical" evidence="7">
    <location>
        <begin position="431"/>
        <end position="456"/>
    </location>
</feature>
<feature type="region of interest" description="Disordered" evidence="6">
    <location>
        <begin position="535"/>
        <end position="564"/>
    </location>
</feature>
<feature type="transmembrane region" description="Helical" evidence="7">
    <location>
        <begin position="406"/>
        <end position="425"/>
    </location>
</feature>
<dbReference type="GO" id="GO:0016020">
    <property type="term" value="C:membrane"/>
    <property type="evidence" value="ECO:0007669"/>
    <property type="project" value="UniProtKB-SubCell"/>
</dbReference>
<feature type="transmembrane region" description="Helical" evidence="7">
    <location>
        <begin position="151"/>
        <end position="169"/>
    </location>
</feature>
<feature type="transmembrane region" description="Helical" evidence="7">
    <location>
        <begin position="341"/>
        <end position="361"/>
    </location>
</feature>
<feature type="transmembrane region" description="Helical" evidence="7">
    <location>
        <begin position="82"/>
        <end position="109"/>
    </location>
</feature>
<gene>
    <name evidence="9" type="ORF">FOXG_16581</name>
</gene>
<name>A0A0J9W908_FUSO4</name>
<dbReference type="PROSITE" id="PS50850">
    <property type="entry name" value="MFS"/>
    <property type="match status" value="1"/>
</dbReference>
<dbReference type="OrthoDB" id="440755at2759"/>
<feature type="transmembrane region" description="Helical" evidence="7">
    <location>
        <begin position="381"/>
        <end position="399"/>
    </location>
</feature>
<feature type="domain" description="Major facilitator superfamily (MFS) profile" evidence="8">
    <location>
        <begin position="83"/>
        <end position="532"/>
    </location>
</feature>
<dbReference type="GeneID" id="28957430"/>
<evidence type="ECO:0000256" key="2">
    <source>
        <dbReference type="ARBA" id="ARBA00022692"/>
    </source>
</evidence>
<protein>
    <recommendedName>
        <fullName evidence="8">Major facilitator superfamily (MFS) profile domain-containing protein</fullName>
    </recommendedName>
</protein>
<feature type="transmembrane region" description="Helical" evidence="7">
    <location>
        <begin position="175"/>
        <end position="197"/>
    </location>
</feature>
<evidence type="ECO:0000256" key="3">
    <source>
        <dbReference type="ARBA" id="ARBA00022989"/>
    </source>
</evidence>
<evidence type="ECO:0000256" key="5">
    <source>
        <dbReference type="ARBA" id="ARBA00023180"/>
    </source>
</evidence>
<keyword evidence="5" id="KW-0325">Glycoprotein</keyword>
<dbReference type="EMBL" id="DS231730">
    <property type="protein sequence ID" value="KNB19155.1"/>
    <property type="molecule type" value="Genomic_DNA"/>
</dbReference>